<evidence type="ECO:0008006" key="3">
    <source>
        <dbReference type="Google" id="ProtNLM"/>
    </source>
</evidence>
<evidence type="ECO:0000313" key="1">
    <source>
        <dbReference type="EMBL" id="MFC4124913.1"/>
    </source>
</evidence>
<keyword evidence="2" id="KW-1185">Reference proteome</keyword>
<reference evidence="2" key="1">
    <citation type="journal article" date="2019" name="Int. J. Syst. Evol. Microbiol.">
        <title>The Global Catalogue of Microorganisms (GCM) 10K type strain sequencing project: providing services to taxonomists for standard genome sequencing and annotation.</title>
        <authorList>
            <consortium name="The Broad Institute Genomics Platform"/>
            <consortium name="The Broad Institute Genome Sequencing Center for Infectious Disease"/>
            <person name="Wu L."/>
            <person name="Ma J."/>
        </authorList>
    </citation>
    <scope>NUCLEOTIDE SEQUENCE [LARGE SCALE GENOMIC DNA]</scope>
    <source>
        <strain evidence="2">CGMCC 4.7204</strain>
    </source>
</reference>
<gene>
    <name evidence="1" type="ORF">ACFOW8_08240</name>
</gene>
<proteinExistence type="predicted"/>
<protein>
    <recommendedName>
        <fullName evidence="3">Lipoprotein</fullName>
    </recommendedName>
</protein>
<comment type="caution">
    <text evidence="1">The sequence shown here is derived from an EMBL/GenBank/DDBJ whole genome shotgun (WGS) entry which is preliminary data.</text>
</comment>
<organism evidence="1 2">
    <name type="scientific">Nocardia rhizosphaerae</name>
    <dbReference type="NCBI Taxonomy" id="1691571"/>
    <lineage>
        <taxon>Bacteria</taxon>
        <taxon>Bacillati</taxon>
        <taxon>Actinomycetota</taxon>
        <taxon>Actinomycetes</taxon>
        <taxon>Mycobacteriales</taxon>
        <taxon>Nocardiaceae</taxon>
        <taxon>Nocardia</taxon>
    </lineage>
</organism>
<name>A0ABV8L2W4_9NOCA</name>
<dbReference type="Proteomes" id="UP001595767">
    <property type="component" value="Unassembled WGS sequence"/>
</dbReference>
<accession>A0ABV8L2W4</accession>
<evidence type="ECO:0000313" key="2">
    <source>
        <dbReference type="Proteomes" id="UP001595767"/>
    </source>
</evidence>
<dbReference type="EMBL" id="JBHSBA010000003">
    <property type="protein sequence ID" value="MFC4124913.1"/>
    <property type="molecule type" value="Genomic_DNA"/>
</dbReference>
<sequence>MTTEGFIETSVCNRGRSRALGALAFVAVVAVGGCGGGENADEPVSPGAPASDAADGGTPFYIVDVEVGEPFNISNADGRTGIVTLHGIEIEPECSTDYGTVDAAEGTFVALDMELETTANPPTKYISSAWFDEETPDGYTRATPSTLGTCIADRDGFRSDPNPNSKYRGWVLVDVSNPASTLLMSDIWDGRSQPMVYRIPLR</sequence>
<dbReference type="RefSeq" id="WP_378547777.1">
    <property type="nucleotide sequence ID" value="NZ_JBHSBA010000003.1"/>
</dbReference>